<dbReference type="EMBL" id="CP007456">
    <property type="protein sequence ID" value="AIZ15095.1"/>
    <property type="molecule type" value="Genomic_DNA"/>
</dbReference>
<dbReference type="InterPro" id="IPR046733">
    <property type="entry name" value="DUF6625"/>
</dbReference>
<dbReference type="Proteomes" id="UP000030625">
    <property type="component" value="Chromosome"/>
</dbReference>
<dbReference type="KEGG" id="bka:AH68_08655"/>
<proteinExistence type="predicted"/>
<protein>
    <submittedName>
        <fullName evidence="1">Uncharacterized protein</fullName>
    </submittedName>
</protein>
<evidence type="ECO:0000313" key="2">
    <source>
        <dbReference type="Proteomes" id="UP000030625"/>
    </source>
</evidence>
<dbReference type="RefSeq" id="WP_052189204.1">
    <property type="nucleotide sequence ID" value="NZ_CP007456.1"/>
</dbReference>
<dbReference type="AlphaFoldDB" id="A0A0A7I799"/>
<dbReference type="HOGENOM" id="CLU_068038_0_0_11"/>
<accession>A0A0A7I799</accession>
<dbReference type="OrthoDB" id="1910631at2"/>
<reference evidence="1 2" key="1">
    <citation type="journal article" date="2015" name="Genome Announc.">
        <title>Complete and Assembled Genome Sequence of Bifidobacterium kashiwanohense PV20-2, Isolated from the Feces of an Anemic Kenyan Infant.</title>
        <authorList>
            <person name="Vazquez-Gutierrez P."/>
            <person name="Lacroix C."/>
            <person name="Chassard C."/>
            <person name="Klumpp J."/>
            <person name="Jans C."/>
            <person name="Stevens M.J."/>
        </authorList>
    </citation>
    <scope>NUCLEOTIDE SEQUENCE [LARGE SCALE GENOMIC DNA]</scope>
    <source>
        <strain evidence="1 2">PV20-2</strain>
    </source>
</reference>
<organism evidence="1 2">
    <name type="scientific">Bifidobacterium catenulatum PV20-2</name>
    <dbReference type="NCBI Taxonomy" id="1447716"/>
    <lineage>
        <taxon>Bacteria</taxon>
        <taxon>Bacillati</taxon>
        <taxon>Actinomycetota</taxon>
        <taxon>Actinomycetes</taxon>
        <taxon>Bifidobacteriales</taxon>
        <taxon>Bifidobacteriaceae</taxon>
        <taxon>Bifidobacterium</taxon>
    </lineage>
</organism>
<dbReference type="STRING" id="1447716.AH68_08655"/>
<dbReference type="Pfam" id="PF20330">
    <property type="entry name" value="DUF6625"/>
    <property type="match status" value="1"/>
</dbReference>
<evidence type="ECO:0000313" key="1">
    <source>
        <dbReference type="EMBL" id="AIZ15095.1"/>
    </source>
</evidence>
<gene>
    <name evidence="1" type="ORF">AH68_08655</name>
</gene>
<name>A0A0A7I799_9BIFI</name>
<sequence>MKKCVLILPYFGKFNNYFPFFLKSFSKNTDYDILIITDNTEKYHYPQNVKILPYTLDDFRRNAESKLGFAPCIPKPYKLCDYKPAYGFLFEEYIKDYQYWGHCDCDLIFGDLNRLLTPILQKDYDKIFAAGHLTIYRNNYDNNRLFMSQFRGRYLYREAFLTDKIYAFDEDYRGKKYPDSLNIHSIFLDQGKKIYSTDMAFSAAPGKAELTRAAYQPSLRAFKREETRKSRFYWDDGRIIELSLSKNSDALQRREYIYIHLQSRSMKPLKNIDSEPIEIRATSFRPVTKLPSNAKEMHVAEMMLPNTYWLRFYGTKILRKLKRTLKSLN</sequence>